<dbReference type="EMBL" id="LWCR01000003">
    <property type="protein sequence ID" value="OAN31813.1"/>
    <property type="molecule type" value="Genomic_DNA"/>
</dbReference>
<feature type="region of interest" description="Disordered" evidence="1">
    <location>
        <begin position="266"/>
        <end position="326"/>
    </location>
</feature>
<organism evidence="2 3">
    <name type="scientific">Pseudomonas oryzihabitans</name>
    <dbReference type="NCBI Taxonomy" id="47885"/>
    <lineage>
        <taxon>Bacteria</taxon>
        <taxon>Pseudomonadati</taxon>
        <taxon>Pseudomonadota</taxon>
        <taxon>Gammaproteobacteria</taxon>
        <taxon>Pseudomonadales</taxon>
        <taxon>Pseudomonadaceae</taxon>
        <taxon>Pseudomonas</taxon>
    </lineage>
</organism>
<dbReference type="InterPro" id="IPR018330">
    <property type="entry name" value="RecT_fam"/>
</dbReference>
<proteinExistence type="predicted"/>
<dbReference type="OrthoDB" id="5124088at2"/>
<dbReference type="GO" id="GO:0006259">
    <property type="term" value="P:DNA metabolic process"/>
    <property type="evidence" value="ECO:0007669"/>
    <property type="project" value="InterPro"/>
</dbReference>
<feature type="compositionally biased region" description="Polar residues" evidence="1">
    <location>
        <begin position="266"/>
        <end position="275"/>
    </location>
</feature>
<dbReference type="Pfam" id="PF03837">
    <property type="entry name" value="RecT"/>
    <property type="match status" value="1"/>
</dbReference>
<protein>
    <recommendedName>
        <fullName evidence="4">Recombinase RecT</fullName>
    </recommendedName>
</protein>
<evidence type="ECO:0000256" key="1">
    <source>
        <dbReference type="SAM" id="MobiDB-lite"/>
    </source>
</evidence>
<dbReference type="GO" id="GO:0003677">
    <property type="term" value="F:DNA binding"/>
    <property type="evidence" value="ECO:0007669"/>
    <property type="project" value="InterPro"/>
</dbReference>
<accession>A0A178LMZ5</accession>
<reference evidence="2 3" key="1">
    <citation type="submission" date="2016-04" db="EMBL/GenBank/DDBJ databases">
        <title>Draft Genome Sequences of Staphylococcus capitis Strain H36, S. capitis Strain H65, S. cohnii Strain H62, S. hominis Strain H69, Mycobacterium iranicum Strain H39, Plantibacter sp. Strain H53, Pseudomonas oryzihabitans Strain H72, and Microbacterium sp. Strain H83, isolated from residential settings.</title>
        <authorList>
            <person name="Lymperopoulou D."/>
            <person name="Adams R.I."/>
            <person name="Lindow S."/>
            <person name="Coil D.A."/>
            <person name="Jospin G."/>
            <person name="Eisen J.A."/>
        </authorList>
    </citation>
    <scope>NUCLEOTIDE SEQUENCE [LARGE SCALE GENOMIC DNA]</scope>
    <source>
        <strain evidence="2 3">H72</strain>
    </source>
</reference>
<dbReference type="RefSeq" id="WP_064307024.1">
    <property type="nucleotide sequence ID" value="NZ_LWCR01000003.1"/>
</dbReference>
<sequence>MSRSIQSQNTQQVTQRDQQAQDLLSGIEAECIQIVTRSQSGVNWAQEALFAYHAMLSNETLMKCAINNKLSFKLAMQQIAATGLTLNPTEKMAFLVPRQGKVIADVSFRGLIKVATDSRAVDMVVAEVVYSGDRFIYRGATAEPEHVFDPFLDVSERGTFRGVYTTAYLATGRVMVKAMRAADVFKARDMSAAWTSQGPGKRGPWETHFEAMAIKTGIKSARKYWPTTNPVLDQVIDYLNTEGEEGIAGTPLSALDGLADASMVQASAPVSQAQGGNVYDHVGDQPHDRRQQETVNEQVPREQPGRTQVQPAAQAASGQGREVTRERIHSVCDRAARTRSWEGACSWAEQNLTGEALTYALGLFKQRQAAQAQAA</sequence>
<evidence type="ECO:0000313" key="3">
    <source>
        <dbReference type="Proteomes" id="UP000078356"/>
    </source>
</evidence>
<evidence type="ECO:0000313" key="2">
    <source>
        <dbReference type="EMBL" id="OAN31813.1"/>
    </source>
</evidence>
<evidence type="ECO:0008006" key="4">
    <source>
        <dbReference type="Google" id="ProtNLM"/>
    </source>
</evidence>
<gene>
    <name evidence="2" type="ORF">A4V15_12195</name>
</gene>
<feature type="compositionally biased region" description="Basic and acidic residues" evidence="1">
    <location>
        <begin position="281"/>
        <end position="292"/>
    </location>
</feature>
<name>A0A178LMZ5_9PSED</name>
<dbReference type="AlphaFoldDB" id="A0A178LMZ5"/>
<dbReference type="InterPro" id="IPR004590">
    <property type="entry name" value="ssDNA_annealing_RecT"/>
</dbReference>
<dbReference type="NCBIfam" id="TIGR00616">
    <property type="entry name" value="rect"/>
    <property type="match status" value="1"/>
</dbReference>
<dbReference type="Proteomes" id="UP000078356">
    <property type="component" value="Unassembled WGS sequence"/>
</dbReference>
<comment type="caution">
    <text evidence="2">The sequence shown here is derived from an EMBL/GenBank/DDBJ whole genome shotgun (WGS) entry which is preliminary data.</text>
</comment>